<evidence type="ECO:0000259" key="3">
    <source>
        <dbReference type="PROSITE" id="PS50930"/>
    </source>
</evidence>
<dbReference type="RefSeq" id="WP_188765274.1">
    <property type="nucleotide sequence ID" value="NZ_BMKK01000002.1"/>
</dbReference>
<organism evidence="4 5">
    <name type="scientific">Emticicia aquatilis</name>
    <dbReference type="NCBI Taxonomy" id="1537369"/>
    <lineage>
        <taxon>Bacteria</taxon>
        <taxon>Pseudomonadati</taxon>
        <taxon>Bacteroidota</taxon>
        <taxon>Cytophagia</taxon>
        <taxon>Cytophagales</taxon>
        <taxon>Leadbetterellaceae</taxon>
        <taxon>Emticicia</taxon>
    </lineage>
</organism>
<keyword evidence="1" id="KW-0597">Phosphoprotein</keyword>
<dbReference type="Pfam" id="PF04397">
    <property type="entry name" value="LytTR"/>
    <property type="match status" value="1"/>
</dbReference>
<dbReference type="Pfam" id="PF00072">
    <property type="entry name" value="Response_reg"/>
    <property type="match status" value="1"/>
</dbReference>
<keyword evidence="4" id="KW-0238">DNA-binding</keyword>
<reference evidence="4" key="1">
    <citation type="journal article" date="2014" name="Int. J. Syst. Evol. Microbiol.">
        <title>Complete genome sequence of Corynebacterium casei LMG S-19264T (=DSM 44701T), isolated from a smear-ripened cheese.</title>
        <authorList>
            <consortium name="US DOE Joint Genome Institute (JGI-PGF)"/>
            <person name="Walter F."/>
            <person name="Albersmeier A."/>
            <person name="Kalinowski J."/>
            <person name="Ruckert C."/>
        </authorList>
    </citation>
    <scope>NUCLEOTIDE SEQUENCE</scope>
    <source>
        <strain evidence="4">CGMCC 1.15958</strain>
    </source>
</reference>
<dbReference type="Gene3D" id="2.40.50.1020">
    <property type="entry name" value="LytTr DNA-binding domain"/>
    <property type="match status" value="1"/>
</dbReference>
<dbReference type="Gene3D" id="3.40.50.2300">
    <property type="match status" value="1"/>
</dbReference>
<feature type="domain" description="Response regulatory" evidence="2">
    <location>
        <begin position="2"/>
        <end position="118"/>
    </location>
</feature>
<dbReference type="Proteomes" id="UP000609064">
    <property type="component" value="Unassembled WGS sequence"/>
</dbReference>
<protein>
    <submittedName>
        <fullName evidence="4">DNA-binding response regulator</fullName>
    </submittedName>
</protein>
<dbReference type="InterPro" id="IPR011006">
    <property type="entry name" value="CheY-like_superfamily"/>
</dbReference>
<gene>
    <name evidence="4" type="ORF">GCM10011514_13510</name>
</gene>
<keyword evidence="5" id="KW-1185">Reference proteome</keyword>
<dbReference type="SMART" id="SM00448">
    <property type="entry name" value="REC"/>
    <property type="match status" value="1"/>
</dbReference>
<evidence type="ECO:0000256" key="1">
    <source>
        <dbReference type="PROSITE-ProRule" id="PRU00169"/>
    </source>
</evidence>
<dbReference type="SUPFAM" id="SSF52172">
    <property type="entry name" value="CheY-like"/>
    <property type="match status" value="1"/>
</dbReference>
<dbReference type="PROSITE" id="PS50930">
    <property type="entry name" value="HTH_LYTTR"/>
    <property type="match status" value="1"/>
</dbReference>
<evidence type="ECO:0000313" key="5">
    <source>
        <dbReference type="Proteomes" id="UP000609064"/>
    </source>
</evidence>
<accession>A0A917DM58</accession>
<feature type="domain" description="HTH LytTR-type" evidence="3">
    <location>
        <begin position="145"/>
        <end position="211"/>
    </location>
</feature>
<dbReference type="GO" id="GO:0003677">
    <property type="term" value="F:DNA binding"/>
    <property type="evidence" value="ECO:0007669"/>
    <property type="project" value="UniProtKB-KW"/>
</dbReference>
<dbReference type="InterPro" id="IPR007492">
    <property type="entry name" value="LytTR_DNA-bd_dom"/>
</dbReference>
<comment type="caution">
    <text evidence="4">The sequence shown here is derived from an EMBL/GenBank/DDBJ whole genome shotgun (WGS) entry which is preliminary data.</text>
</comment>
<dbReference type="GO" id="GO:0000156">
    <property type="term" value="F:phosphorelay response regulator activity"/>
    <property type="evidence" value="ECO:0007669"/>
    <property type="project" value="InterPro"/>
</dbReference>
<sequence length="239" mass="27685">MRCIAVDDEPLALDLLEDNITQVPYLEFVGRCKNAFEAIELIQKEKAENRNIDLIFLDIQMPGITGVQFVKSMVSNPMVIFITAYDQFALEGFDLNVIDYLLKPVSFERFLKACNRANELFLLKENSQTPKVLQEEHFFVNAEYSLVKIKYADILYIEGLKDYIKIYVSTQPRPIITRMTMKSIEEKFATMPFMRVHKSYIVSLNKIESIRNLKISIGTHLIPVSEQFSDELLRRIGSK</sequence>
<evidence type="ECO:0000313" key="4">
    <source>
        <dbReference type="EMBL" id="GGD50571.1"/>
    </source>
</evidence>
<dbReference type="PANTHER" id="PTHR37299:SF1">
    <property type="entry name" value="STAGE 0 SPORULATION PROTEIN A HOMOLOG"/>
    <property type="match status" value="1"/>
</dbReference>
<feature type="modified residue" description="4-aspartylphosphate" evidence="1">
    <location>
        <position position="58"/>
    </location>
</feature>
<dbReference type="SMART" id="SM00850">
    <property type="entry name" value="LytTR"/>
    <property type="match status" value="1"/>
</dbReference>
<evidence type="ECO:0000259" key="2">
    <source>
        <dbReference type="PROSITE" id="PS50110"/>
    </source>
</evidence>
<name>A0A917DM58_9BACT</name>
<dbReference type="EMBL" id="BMKK01000002">
    <property type="protein sequence ID" value="GGD50571.1"/>
    <property type="molecule type" value="Genomic_DNA"/>
</dbReference>
<proteinExistence type="predicted"/>
<reference evidence="4" key="2">
    <citation type="submission" date="2020-09" db="EMBL/GenBank/DDBJ databases">
        <authorList>
            <person name="Sun Q."/>
            <person name="Zhou Y."/>
        </authorList>
    </citation>
    <scope>NUCLEOTIDE SEQUENCE</scope>
    <source>
        <strain evidence="4">CGMCC 1.15958</strain>
    </source>
</reference>
<dbReference type="InterPro" id="IPR046947">
    <property type="entry name" value="LytR-like"/>
</dbReference>
<dbReference type="InterPro" id="IPR001789">
    <property type="entry name" value="Sig_transdc_resp-reg_receiver"/>
</dbReference>
<dbReference type="PROSITE" id="PS50110">
    <property type="entry name" value="RESPONSE_REGULATORY"/>
    <property type="match status" value="1"/>
</dbReference>
<dbReference type="AlphaFoldDB" id="A0A917DM58"/>
<dbReference type="PANTHER" id="PTHR37299">
    <property type="entry name" value="TRANSCRIPTIONAL REGULATOR-RELATED"/>
    <property type="match status" value="1"/>
</dbReference>